<gene>
    <name evidence="1" type="ORF">SPV1_03408</name>
</gene>
<dbReference type="STRING" id="314344.AL013_12520"/>
<dbReference type="AlphaFoldDB" id="Q0EXJ5"/>
<accession>Q0EXJ5</accession>
<evidence type="ECO:0000313" key="2">
    <source>
        <dbReference type="Proteomes" id="UP000005297"/>
    </source>
</evidence>
<proteinExistence type="predicted"/>
<comment type="caution">
    <text evidence="1">The sequence shown here is derived from an EMBL/GenBank/DDBJ whole genome shotgun (WGS) entry which is preliminary data.</text>
</comment>
<protein>
    <submittedName>
        <fullName evidence="1">Uncharacterized protein</fullName>
    </submittedName>
</protein>
<evidence type="ECO:0000313" key="1">
    <source>
        <dbReference type="EMBL" id="EAU54052.1"/>
    </source>
</evidence>
<keyword evidence="2" id="KW-1185">Reference proteome</keyword>
<dbReference type="HOGENOM" id="CLU_1852788_0_0_0"/>
<dbReference type="InParanoid" id="Q0EXJ5"/>
<sequence length="138" mass="15795">MLVQIRKRNEQDVAVLLDWGKIDHLWVRSTFHPLDRELLIDAYSEQWFLREGDQVTFTVAEIGLNTDDDAILFCNGRNRTNLIYKHQPYIPVSFPDGIPCHKEIQGAIIKVLETGDAVELPDLPVLSVTKLRELAGEK</sequence>
<organism evidence="1 2">
    <name type="scientific">Mariprofundus ferrooxydans PV-1</name>
    <dbReference type="NCBI Taxonomy" id="314345"/>
    <lineage>
        <taxon>Bacteria</taxon>
        <taxon>Pseudomonadati</taxon>
        <taxon>Pseudomonadota</taxon>
        <taxon>Candidatius Mariprofundia</taxon>
        <taxon>Mariprofundales</taxon>
        <taxon>Mariprofundaceae</taxon>
        <taxon>Mariprofundus</taxon>
    </lineage>
</organism>
<name>Q0EXJ5_9PROT</name>
<dbReference type="EMBL" id="AATS01000013">
    <property type="protein sequence ID" value="EAU54052.1"/>
    <property type="molecule type" value="Genomic_DNA"/>
</dbReference>
<reference evidence="1 2" key="1">
    <citation type="submission" date="2006-09" db="EMBL/GenBank/DDBJ databases">
        <authorList>
            <person name="Emerson D."/>
            <person name="Ferriera S."/>
            <person name="Johnson J."/>
            <person name="Kravitz S."/>
            <person name="Halpern A."/>
            <person name="Remington K."/>
            <person name="Beeson K."/>
            <person name="Tran B."/>
            <person name="Rogers Y.-H."/>
            <person name="Friedman R."/>
            <person name="Venter J.C."/>
        </authorList>
    </citation>
    <scope>NUCLEOTIDE SEQUENCE [LARGE SCALE GENOMIC DNA]</scope>
    <source>
        <strain evidence="1 2">PV-1</strain>
    </source>
</reference>
<dbReference type="Proteomes" id="UP000005297">
    <property type="component" value="Unassembled WGS sequence"/>
</dbReference>